<protein>
    <recommendedName>
        <fullName evidence="4">Yeast cell wall synthesis Kre9/Knh1-like N-terminal domain-containing protein</fullName>
    </recommendedName>
</protein>
<feature type="signal peptide" evidence="3">
    <location>
        <begin position="1"/>
        <end position="15"/>
    </location>
</feature>
<dbReference type="PANTHER" id="PTHR40633">
    <property type="entry name" value="MATRIX PROTEIN, PUTATIVE (AFU_ORTHOLOGUE AFUA_8G05410)-RELATED"/>
    <property type="match status" value="1"/>
</dbReference>
<reference evidence="5 6" key="1">
    <citation type="journal article" date="2018" name="Biotechnol. Biofuels">
        <title>Integrative visual omics of the white-rot fungus Polyporus brumalis exposes the biotechnological potential of its oxidative enzymes for delignifying raw plant biomass.</title>
        <authorList>
            <person name="Miyauchi S."/>
            <person name="Rancon A."/>
            <person name="Drula E."/>
            <person name="Hage H."/>
            <person name="Chaduli D."/>
            <person name="Favel A."/>
            <person name="Grisel S."/>
            <person name="Henrissat B."/>
            <person name="Herpoel-Gimbert I."/>
            <person name="Ruiz-Duenas F.J."/>
            <person name="Chevret D."/>
            <person name="Hainaut M."/>
            <person name="Lin J."/>
            <person name="Wang M."/>
            <person name="Pangilinan J."/>
            <person name="Lipzen A."/>
            <person name="Lesage-Meessen L."/>
            <person name="Navarro D."/>
            <person name="Riley R."/>
            <person name="Grigoriev I.V."/>
            <person name="Zhou S."/>
            <person name="Raouche S."/>
            <person name="Rosso M.N."/>
        </authorList>
    </citation>
    <scope>NUCLEOTIDE SEQUENCE [LARGE SCALE GENOMIC DNA]</scope>
    <source>
        <strain evidence="5 6">BRFM 1820</strain>
    </source>
</reference>
<evidence type="ECO:0000313" key="5">
    <source>
        <dbReference type="EMBL" id="RDX55602.1"/>
    </source>
</evidence>
<evidence type="ECO:0000313" key="6">
    <source>
        <dbReference type="Proteomes" id="UP000256964"/>
    </source>
</evidence>
<dbReference type="Proteomes" id="UP000256964">
    <property type="component" value="Unassembled WGS sequence"/>
</dbReference>
<feature type="chain" id="PRO_5017083910" description="Yeast cell wall synthesis Kre9/Knh1-like N-terminal domain-containing protein" evidence="3">
    <location>
        <begin position="16"/>
        <end position="191"/>
    </location>
</feature>
<proteinExistence type="predicted"/>
<organism evidence="5 6">
    <name type="scientific">Lentinus brumalis</name>
    <dbReference type="NCBI Taxonomy" id="2498619"/>
    <lineage>
        <taxon>Eukaryota</taxon>
        <taxon>Fungi</taxon>
        <taxon>Dikarya</taxon>
        <taxon>Basidiomycota</taxon>
        <taxon>Agaricomycotina</taxon>
        <taxon>Agaricomycetes</taxon>
        <taxon>Polyporales</taxon>
        <taxon>Polyporaceae</taxon>
        <taxon>Lentinus</taxon>
    </lineage>
</organism>
<feature type="region of interest" description="Disordered" evidence="2">
    <location>
        <begin position="118"/>
        <end position="164"/>
    </location>
</feature>
<evidence type="ECO:0000256" key="2">
    <source>
        <dbReference type="SAM" id="MobiDB-lite"/>
    </source>
</evidence>
<evidence type="ECO:0000256" key="3">
    <source>
        <dbReference type="SAM" id="SignalP"/>
    </source>
</evidence>
<dbReference type="AlphaFoldDB" id="A0A371DST1"/>
<dbReference type="EMBL" id="KZ857382">
    <property type="protein sequence ID" value="RDX55602.1"/>
    <property type="molecule type" value="Genomic_DNA"/>
</dbReference>
<keyword evidence="6" id="KW-1185">Reference proteome</keyword>
<dbReference type="Pfam" id="PF10342">
    <property type="entry name" value="Kre9_KNH"/>
    <property type="match status" value="1"/>
</dbReference>
<accession>A0A371DST1</accession>
<keyword evidence="1 3" id="KW-0732">Signal</keyword>
<sequence length="191" mass="20318">MLPLLLLAATSVVAAAEFTPTAPGPGETFAAGSPCTIQWNADTSGKWTNVSIYLMSGPNDNMTRLTTVASGLDGTDDSLSPYDWTCPAVRPYSAIYFYQFTNGDNLKGSQWTARFAITSPSGDVEPPEHKTQPDGDASPWGEGHLATNGGGSNEKGDSDAATSMPGTFFLRRRAYQQDAQAPQEYHLGCTV</sequence>
<evidence type="ECO:0000259" key="4">
    <source>
        <dbReference type="Pfam" id="PF10342"/>
    </source>
</evidence>
<dbReference type="InterPro" id="IPR018466">
    <property type="entry name" value="Kre9/Knh1-like_N"/>
</dbReference>
<feature type="domain" description="Yeast cell wall synthesis Kre9/Knh1-like N-terminal" evidence="4">
    <location>
        <begin position="23"/>
        <end position="117"/>
    </location>
</feature>
<dbReference type="PANTHER" id="PTHR40633:SF1">
    <property type="entry name" value="GPI ANCHORED SERINE-THREONINE RICH PROTEIN (AFU_ORTHOLOGUE AFUA_1G03630)"/>
    <property type="match status" value="1"/>
</dbReference>
<gene>
    <name evidence="5" type="ORF">OH76DRAFT_1478232</name>
</gene>
<dbReference type="OrthoDB" id="2432613at2759"/>
<dbReference type="InterPro" id="IPR052982">
    <property type="entry name" value="SRP1/TIP1-like"/>
</dbReference>
<evidence type="ECO:0000256" key="1">
    <source>
        <dbReference type="ARBA" id="ARBA00022729"/>
    </source>
</evidence>
<name>A0A371DST1_9APHY</name>
<dbReference type="STRING" id="139420.A0A371DST1"/>